<protein>
    <recommendedName>
        <fullName evidence="3">Reverse transcriptase domain-containing protein</fullName>
    </recommendedName>
</protein>
<reference evidence="1" key="1">
    <citation type="journal article" date="2023" name="G3 (Bethesda)">
        <title>A reference genome for the long-term kleptoplast-retaining sea slug Elysia crispata morphotype clarki.</title>
        <authorList>
            <person name="Eastman K.E."/>
            <person name="Pendleton A.L."/>
            <person name="Shaikh M.A."/>
            <person name="Suttiyut T."/>
            <person name="Ogas R."/>
            <person name="Tomko P."/>
            <person name="Gavelis G."/>
            <person name="Widhalm J.R."/>
            <person name="Wisecaver J.H."/>
        </authorList>
    </citation>
    <scope>NUCLEOTIDE SEQUENCE</scope>
    <source>
        <strain evidence="1">ECLA1</strain>
    </source>
</reference>
<gene>
    <name evidence="1" type="ORF">RRG08_035869</name>
</gene>
<dbReference type="Proteomes" id="UP001283361">
    <property type="component" value="Unassembled WGS sequence"/>
</dbReference>
<sequence length="180" mass="19819">MTWTLLLGSETSEPFDISDGMKQGCVLAPVIFNLFFTCVLNRQGHRRWSVPQAWQDRSTVPAIPTLNRPPALHHYRRDEAVDNGPMSLSTSAVSSITTAPSTKRSTWGSARQIRPWEDYEHASWSITTCSSPQNLRSVTPSSSPAFFRDVRRGTSRTSMCWKVSTQAASGSSSASGGKKP</sequence>
<evidence type="ECO:0000313" key="1">
    <source>
        <dbReference type="EMBL" id="KAK3797422.1"/>
    </source>
</evidence>
<dbReference type="EMBL" id="JAWDGP010000766">
    <property type="protein sequence ID" value="KAK3797422.1"/>
    <property type="molecule type" value="Genomic_DNA"/>
</dbReference>
<organism evidence="1 2">
    <name type="scientific">Elysia crispata</name>
    <name type="common">lettuce slug</name>
    <dbReference type="NCBI Taxonomy" id="231223"/>
    <lineage>
        <taxon>Eukaryota</taxon>
        <taxon>Metazoa</taxon>
        <taxon>Spiralia</taxon>
        <taxon>Lophotrochozoa</taxon>
        <taxon>Mollusca</taxon>
        <taxon>Gastropoda</taxon>
        <taxon>Heterobranchia</taxon>
        <taxon>Euthyneura</taxon>
        <taxon>Panpulmonata</taxon>
        <taxon>Sacoglossa</taxon>
        <taxon>Placobranchoidea</taxon>
        <taxon>Plakobranchidae</taxon>
        <taxon>Elysia</taxon>
    </lineage>
</organism>
<proteinExistence type="predicted"/>
<keyword evidence="2" id="KW-1185">Reference proteome</keyword>
<comment type="caution">
    <text evidence="1">The sequence shown here is derived from an EMBL/GenBank/DDBJ whole genome shotgun (WGS) entry which is preliminary data.</text>
</comment>
<name>A0AAE1B0N5_9GAST</name>
<accession>A0AAE1B0N5</accession>
<dbReference type="AlphaFoldDB" id="A0AAE1B0N5"/>
<evidence type="ECO:0000313" key="2">
    <source>
        <dbReference type="Proteomes" id="UP001283361"/>
    </source>
</evidence>
<evidence type="ECO:0008006" key="3">
    <source>
        <dbReference type="Google" id="ProtNLM"/>
    </source>
</evidence>